<evidence type="ECO:0000313" key="4">
    <source>
        <dbReference type="Proteomes" id="UP000452235"/>
    </source>
</evidence>
<dbReference type="OrthoDB" id="427711at2759"/>
<feature type="region of interest" description="Disordered" evidence="1">
    <location>
        <begin position="168"/>
        <end position="247"/>
    </location>
</feature>
<dbReference type="AlphaFoldDB" id="A0A5M3ZC64"/>
<feature type="transmembrane region" description="Helical" evidence="2">
    <location>
        <begin position="96"/>
        <end position="118"/>
    </location>
</feature>
<dbReference type="InterPro" id="IPR001357">
    <property type="entry name" value="BRCT_dom"/>
</dbReference>
<name>A0A5M3ZC64_ASPTE</name>
<proteinExistence type="predicted"/>
<dbReference type="InterPro" id="IPR036420">
    <property type="entry name" value="BRCT_dom_sf"/>
</dbReference>
<keyword evidence="2" id="KW-1133">Transmembrane helix</keyword>
<dbReference type="Proteomes" id="UP000452235">
    <property type="component" value="Unassembled WGS sequence"/>
</dbReference>
<evidence type="ECO:0000256" key="1">
    <source>
        <dbReference type="SAM" id="MobiDB-lite"/>
    </source>
</evidence>
<organism evidence="3 4">
    <name type="scientific">Aspergillus terreus</name>
    <dbReference type="NCBI Taxonomy" id="33178"/>
    <lineage>
        <taxon>Eukaryota</taxon>
        <taxon>Fungi</taxon>
        <taxon>Dikarya</taxon>
        <taxon>Ascomycota</taxon>
        <taxon>Pezizomycotina</taxon>
        <taxon>Eurotiomycetes</taxon>
        <taxon>Eurotiomycetidae</taxon>
        <taxon>Eurotiales</taxon>
        <taxon>Aspergillaceae</taxon>
        <taxon>Aspergillus</taxon>
        <taxon>Aspergillus subgen. Circumdati</taxon>
    </lineage>
</organism>
<sequence>MMPVFECGRAHEDYIYRDEIAETQAALGGKLRVVTTFSRQPNQPRVYVQERIGEVGDDVVRLLEEGLICMCVGEATRRAKEWEEVGAQNINRRTMVLCIANLMPFSLVFFCFSLLLGLNRSTMSRPTFKNHLIFDPWNSASSGHQHARSPGTNNPHWQHVREQRLADQFRPHTKASSREQGEWVWTHEDQPRIPGQRDIRSMFKVNKGESTLPQTDSKPTPEPRPQLQSQTPSLKPSKRPEPVSQAQAKQIFQGTTVYLNAPSHPLLSDHKLKHLLVTHGAAISLALTRRVTHVLVGKPNAGAGKGCGGGLAAGKLQREIARAGSRAVKVVFVDWVVESVKAEKRLAESRFAMHVAAQGQKALSFSRQ</sequence>
<evidence type="ECO:0000256" key="2">
    <source>
        <dbReference type="SAM" id="Phobius"/>
    </source>
</evidence>
<dbReference type="PROSITE" id="PS50172">
    <property type="entry name" value="BRCT"/>
    <property type="match status" value="1"/>
</dbReference>
<dbReference type="SUPFAM" id="SSF52343">
    <property type="entry name" value="Ferredoxin reductase-like, C-terminal NADP-linked domain"/>
    <property type="match status" value="1"/>
</dbReference>
<comment type="caution">
    <text evidence="3">The sequence shown here is derived from an EMBL/GenBank/DDBJ whole genome shotgun (WGS) entry which is preliminary data.</text>
</comment>
<dbReference type="InterPro" id="IPR039261">
    <property type="entry name" value="FNR_nucleotide-bd"/>
</dbReference>
<reference evidence="3 4" key="1">
    <citation type="submission" date="2020-01" db="EMBL/GenBank/DDBJ databases">
        <title>Aspergillus terreus IFO 6365 whole genome shotgun sequence.</title>
        <authorList>
            <person name="Kanamasa S."/>
            <person name="Takahashi H."/>
        </authorList>
    </citation>
    <scope>NUCLEOTIDE SEQUENCE [LARGE SCALE GENOMIC DNA]</scope>
    <source>
        <strain evidence="3 4">IFO 6365</strain>
    </source>
</reference>
<dbReference type="Gene3D" id="3.40.50.80">
    <property type="entry name" value="Nucleotide-binding domain of ferredoxin-NADP reductase (FNR) module"/>
    <property type="match status" value="1"/>
</dbReference>
<dbReference type="Pfam" id="PF00533">
    <property type="entry name" value="BRCT"/>
    <property type="match status" value="1"/>
</dbReference>
<feature type="compositionally biased region" description="Polar residues" evidence="1">
    <location>
        <begin position="208"/>
        <end position="218"/>
    </location>
</feature>
<accession>A0A5M3ZC64</accession>
<keyword evidence="2" id="KW-0812">Transmembrane</keyword>
<dbReference type="EMBL" id="BLJY01000013">
    <property type="protein sequence ID" value="GFF20799.1"/>
    <property type="molecule type" value="Genomic_DNA"/>
</dbReference>
<protein>
    <submittedName>
        <fullName evidence="3">BRCA1 C Terminus (BRCT)-domain-containing protein</fullName>
    </submittedName>
</protein>
<evidence type="ECO:0000313" key="3">
    <source>
        <dbReference type="EMBL" id="GFF20799.1"/>
    </source>
</evidence>
<keyword evidence="4" id="KW-1185">Reference proteome</keyword>
<feature type="compositionally biased region" description="Basic and acidic residues" evidence="1">
    <location>
        <begin position="168"/>
        <end position="201"/>
    </location>
</feature>
<keyword evidence="2" id="KW-0472">Membrane</keyword>
<dbReference type="Gene3D" id="3.40.50.10190">
    <property type="entry name" value="BRCT domain"/>
    <property type="match status" value="1"/>
</dbReference>
<gene>
    <name evidence="3" type="ORF">ATEIFO6365_0013013300</name>
</gene>
<dbReference type="SUPFAM" id="SSF52113">
    <property type="entry name" value="BRCT domain"/>
    <property type="match status" value="1"/>
</dbReference>